<organism evidence="1 2">
    <name type="scientific">Dreissena polymorpha</name>
    <name type="common">Zebra mussel</name>
    <name type="synonym">Mytilus polymorpha</name>
    <dbReference type="NCBI Taxonomy" id="45954"/>
    <lineage>
        <taxon>Eukaryota</taxon>
        <taxon>Metazoa</taxon>
        <taxon>Spiralia</taxon>
        <taxon>Lophotrochozoa</taxon>
        <taxon>Mollusca</taxon>
        <taxon>Bivalvia</taxon>
        <taxon>Autobranchia</taxon>
        <taxon>Heteroconchia</taxon>
        <taxon>Euheterodonta</taxon>
        <taxon>Imparidentia</taxon>
        <taxon>Neoheterodontei</taxon>
        <taxon>Myida</taxon>
        <taxon>Dreissenoidea</taxon>
        <taxon>Dreissenidae</taxon>
        <taxon>Dreissena</taxon>
    </lineage>
</organism>
<dbReference type="EMBL" id="JAIWYP010000001">
    <property type="protein sequence ID" value="KAH3888971.1"/>
    <property type="molecule type" value="Genomic_DNA"/>
</dbReference>
<evidence type="ECO:0000313" key="1">
    <source>
        <dbReference type="EMBL" id="KAH3888971.1"/>
    </source>
</evidence>
<dbReference type="Proteomes" id="UP000828390">
    <property type="component" value="Unassembled WGS sequence"/>
</dbReference>
<reference evidence="1" key="1">
    <citation type="journal article" date="2019" name="bioRxiv">
        <title>The Genome of the Zebra Mussel, Dreissena polymorpha: A Resource for Invasive Species Research.</title>
        <authorList>
            <person name="McCartney M.A."/>
            <person name="Auch B."/>
            <person name="Kono T."/>
            <person name="Mallez S."/>
            <person name="Zhang Y."/>
            <person name="Obille A."/>
            <person name="Becker A."/>
            <person name="Abrahante J.E."/>
            <person name="Garbe J."/>
            <person name="Badalamenti J.P."/>
            <person name="Herman A."/>
            <person name="Mangelson H."/>
            <person name="Liachko I."/>
            <person name="Sullivan S."/>
            <person name="Sone E.D."/>
            <person name="Koren S."/>
            <person name="Silverstein K.A.T."/>
            <person name="Beckman K.B."/>
            <person name="Gohl D.M."/>
        </authorList>
    </citation>
    <scope>NUCLEOTIDE SEQUENCE</scope>
    <source>
        <strain evidence="1">Duluth1</strain>
        <tissue evidence="1">Whole animal</tissue>
    </source>
</reference>
<reference evidence="1" key="2">
    <citation type="submission" date="2020-11" db="EMBL/GenBank/DDBJ databases">
        <authorList>
            <person name="McCartney M.A."/>
            <person name="Auch B."/>
            <person name="Kono T."/>
            <person name="Mallez S."/>
            <person name="Becker A."/>
            <person name="Gohl D.M."/>
            <person name="Silverstein K.A.T."/>
            <person name="Koren S."/>
            <person name="Bechman K.B."/>
            <person name="Herman A."/>
            <person name="Abrahante J.E."/>
            <person name="Garbe J."/>
        </authorList>
    </citation>
    <scope>NUCLEOTIDE SEQUENCE</scope>
    <source>
        <strain evidence="1">Duluth1</strain>
        <tissue evidence="1">Whole animal</tissue>
    </source>
</reference>
<comment type="caution">
    <text evidence="1">The sequence shown here is derived from an EMBL/GenBank/DDBJ whole genome shotgun (WGS) entry which is preliminary data.</text>
</comment>
<gene>
    <name evidence="1" type="ORF">DPMN_013016</name>
</gene>
<dbReference type="AlphaFoldDB" id="A0A9D4N6Y7"/>
<evidence type="ECO:0000313" key="2">
    <source>
        <dbReference type="Proteomes" id="UP000828390"/>
    </source>
</evidence>
<sequence>MYAQIVYKDKNLLDLNNNILELERRLIDLQEHVGDKNEVIRGRDKVIEVSKLFFCDRLLSVVRCAASTFALLTL</sequence>
<name>A0A9D4N6Y7_DREPO</name>
<protein>
    <submittedName>
        <fullName evidence="1">Uncharacterized protein</fullName>
    </submittedName>
</protein>
<accession>A0A9D4N6Y7</accession>
<proteinExistence type="predicted"/>
<keyword evidence="2" id="KW-1185">Reference proteome</keyword>